<protein>
    <submittedName>
        <fullName evidence="2">Uncharacterized protein</fullName>
    </submittedName>
</protein>
<organism evidence="1 2">
    <name type="scientific">Parascaris equorum</name>
    <name type="common">Equine roundworm</name>
    <dbReference type="NCBI Taxonomy" id="6256"/>
    <lineage>
        <taxon>Eukaryota</taxon>
        <taxon>Metazoa</taxon>
        <taxon>Ecdysozoa</taxon>
        <taxon>Nematoda</taxon>
        <taxon>Chromadorea</taxon>
        <taxon>Rhabditida</taxon>
        <taxon>Spirurina</taxon>
        <taxon>Ascaridomorpha</taxon>
        <taxon>Ascaridoidea</taxon>
        <taxon>Ascarididae</taxon>
        <taxon>Parascaris</taxon>
    </lineage>
</organism>
<evidence type="ECO:0000313" key="1">
    <source>
        <dbReference type="Proteomes" id="UP000887564"/>
    </source>
</evidence>
<name>A0A914REA9_PAREQ</name>
<dbReference type="WBParaSite" id="PEQ_0000497601-mRNA-1">
    <property type="protein sequence ID" value="PEQ_0000497601-mRNA-1"/>
    <property type="gene ID" value="PEQ_0000497601"/>
</dbReference>
<dbReference type="Proteomes" id="UP000887564">
    <property type="component" value="Unplaced"/>
</dbReference>
<reference evidence="2" key="1">
    <citation type="submission" date="2022-11" db="UniProtKB">
        <authorList>
            <consortium name="WormBaseParasite"/>
        </authorList>
    </citation>
    <scope>IDENTIFICATION</scope>
</reference>
<evidence type="ECO:0000313" key="2">
    <source>
        <dbReference type="WBParaSite" id="PEQ_0000497601-mRNA-1"/>
    </source>
</evidence>
<proteinExistence type="predicted"/>
<keyword evidence="1" id="KW-1185">Reference proteome</keyword>
<sequence length="90" mass="10152">MEEGLLNLLHVLVEFIEFRSEAVVVVLRASRAHAHLDVALFSDSNESILQRRSPRSVELSLERLCERDNSEVDFVLESSASGKMVAERLV</sequence>
<dbReference type="AlphaFoldDB" id="A0A914REA9"/>
<accession>A0A914REA9</accession>